<dbReference type="InterPro" id="IPR000594">
    <property type="entry name" value="ThiF_NAD_FAD-bd"/>
</dbReference>
<dbReference type="InterPro" id="IPR000011">
    <property type="entry name" value="UBQ/SUMO-activ_enz_E1-like"/>
</dbReference>
<dbReference type="NCBIfam" id="TIGR01408">
    <property type="entry name" value="Ube1"/>
    <property type="match status" value="1"/>
</dbReference>
<dbReference type="InterPro" id="IPR042449">
    <property type="entry name" value="Ub-E1_IAD_1"/>
</dbReference>
<comment type="caution">
    <text evidence="13">The sequence shown here is derived from an EMBL/GenBank/DDBJ whole genome shotgun (WGS) entry which is preliminary data.</text>
</comment>
<reference evidence="13 14" key="1">
    <citation type="journal article" date="2015" name="Genome Biol. Evol.">
        <title>Comparative Genomics of a Bacterivorous Green Alga Reveals Evolutionary Causalities and Consequences of Phago-Mixotrophic Mode of Nutrition.</title>
        <authorList>
            <person name="Burns J.A."/>
            <person name="Paasch A."/>
            <person name="Narechania A."/>
            <person name="Kim E."/>
        </authorList>
    </citation>
    <scope>NUCLEOTIDE SEQUENCE [LARGE SCALE GENOMIC DNA]</scope>
    <source>
        <strain evidence="13 14">PLY_AMNH</strain>
    </source>
</reference>
<dbReference type="FunFam" id="3.50.50.80:FF:000002">
    <property type="entry name" value="SUMO-activating enzyme subunit 2"/>
    <property type="match status" value="1"/>
</dbReference>
<evidence type="ECO:0000256" key="7">
    <source>
        <dbReference type="ARBA" id="ARBA00022741"/>
    </source>
</evidence>
<evidence type="ECO:0000256" key="3">
    <source>
        <dbReference type="ARBA" id="ARBA00004906"/>
    </source>
</evidence>
<dbReference type="GO" id="GO:0005634">
    <property type="term" value="C:nucleus"/>
    <property type="evidence" value="ECO:0007669"/>
    <property type="project" value="TreeGrafter"/>
</dbReference>
<dbReference type="Pfam" id="PF00899">
    <property type="entry name" value="ThiF"/>
    <property type="match status" value="2"/>
</dbReference>
<dbReference type="PROSITE" id="PS00536">
    <property type="entry name" value="UBIQUITIN_ACTIVAT_1"/>
    <property type="match status" value="1"/>
</dbReference>
<dbReference type="Gene3D" id="3.40.50.720">
    <property type="entry name" value="NAD(P)-binding Rossmann-like Domain"/>
    <property type="match status" value="1"/>
</dbReference>
<comment type="similarity">
    <text evidence="4 11">Belongs to the ubiquitin-activating E1 family.</text>
</comment>
<dbReference type="GO" id="GO:0006974">
    <property type="term" value="P:DNA damage response"/>
    <property type="evidence" value="ECO:0007669"/>
    <property type="project" value="TreeGrafter"/>
</dbReference>
<dbReference type="PANTHER" id="PTHR10953">
    <property type="entry name" value="UBIQUITIN-ACTIVATING ENZYME E1"/>
    <property type="match status" value="1"/>
</dbReference>
<dbReference type="Gene3D" id="3.40.50.12550">
    <property type="entry name" value="Ubiquitin-activating enzyme E1, inactive adenylation domain, subdomain 2"/>
    <property type="match status" value="1"/>
</dbReference>
<evidence type="ECO:0000256" key="5">
    <source>
        <dbReference type="ARBA" id="ARBA00012990"/>
    </source>
</evidence>
<sequence length="1009" mass="111944">MSGNEEIAIDEDLHSRQLAVYGRETMRRLAEAHILISGMKGLGVEVAKNVILAGVKAVTIHDTEKVEKTDLAAQFYLADDDIGKNRAEACVARLQELNTHVEVSSSTAAISESFLSQFQAVVLTESSMAESLKVDEFCHANNIPFVKSEIRGVFGTVFCDFGAKFTVSDVDGEQPHKGIVASISNGSPALVTCVDDERLEFQDGQLVTFSEIKGMGELNGAEKQVKVKNVKAHSFEIDMDTTSFGAYDRGGLVVQVKEPRDLKFKTLREAIIDPGEFLLTDFAKFDRSGMLHLAFQALDQFKVEYGHFPRPANAADENYLVALCKTIDERSKQKCDNVDEAILRKFAQCCSGELSPMAAMFGGIVGQELVKACSGKFHPLHQFLYFDSVESLPKEVLPADEYAPTGSRYDAQIAVFGKSMHEKLSKLQVFLVGAGALGCEFIKNLALMGVASGGGKITLTDDDIIEKSNLSRQFLFRDWDVKSNKSTAAANAAQKINPDVNINVHHDRVSPDTENVFDDAFWQGLDVVVNALDNVNARLYVDSRCVYFQKPLMESGTLGTKCNTQCVIPHMTENYGASRDPPEKQAPMCTLHSFPFIIDHCLAWARSEFEGLLEKTPTEANKFLASPTQYCDDAKQAGDSTARESLEKVVDLLVTSKASTYAGCVNWARLLFQDYFYNRISQLTYTFPEDAVTSTGNPFWSAPKRFPTAIDFKTDDPSHMMFVRAGANLKAEVHGIKQPGWSDEELAACLNSLTVDPFTPKQGIKIETDPKATSTSAMAVDDDGAIAGLSEKLLGTSPSADYKLSPIEFEKDDDTNFHMDFISALANMRARNYQIPEVDKLQAKLIAGRIIPAIATTTAMATGMVCLELYKLFNKDHKVEDFRNTFANLAIPLFAMAEPVPPKMFKYNDLEWSLWDRWILEGDLTVQELLDWCEERKLTAYSISCGQSLIYNNFMTKHKERLQKKLSALVQDIAKLVIPDTRQHFDIVVACEDEEGEDIDVPLVSIKYR</sequence>
<dbReference type="GO" id="GO:0006511">
    <property type="term" value="P:ubiquitin-dependent protein catabolic process"/>
    <property type="evidence" value="ECO:0007669"/>
    <property type="project" value="TreeGrafter"/>
</dbReference>
<dbReference type="CDD" id="cd01491">
    <property type="entry name" value="Ube1_repeat1"/>
    <property type="match status" value="1"/>
</dbReference>
<dbReference type="GO" id="GO:0004839">
    <property type="term" value="F:ubiquitin activating enzyme activity"/>
    <property type="evidence" value="ECO:0007669"/>
    <property type="project" value="UniProtKB-EC"/>
</dbReference>
<gene>
    <name evidence="13" type="ORF">CYMTET_44128</name>
</gene>
<evidence type="ECO:0000256" key="1">
    <source>
        <dbReference type="ARBA" id="ARBA00000488"/>
    </source>
</evidence>
<comment type="pathway">
    <text evidence="3">Protein modification; protein ubiquitination.</text>
</comment>
<evidence type="ECO:0000256" key="6">
    <source>
        <dbReference type="ARBA" id="ARBA00022598"/>
    </source>
</evidence>
<evidence type="ECO:0000256" key="8">
    <source>
        <dbReference type="ARBA" id="ARBA00022786"/>
    </source>
</evidence>
<evidence type="ECO:0000256" key="4">
    <source>
        <dbReference type="ARBA" id="ARBA00005673"/>
    </source>
</evidence>
<evidence type="ECO:0000256" key="9">
    <source>
        <dbReference type="ARBA" id="ARBA00022840"/>
    </source>
</evidence>
<dbReference type="CDD" id="cd01490">
    <property type="entry name" value="Ube1_repeat2"/>
    <property type="match status" value="1"/>
</dbReference>
<dbReference type="SMART" id="SM00985">
    <property type="entry name" value="UBA_e1_C"/>
    <property type="match status" value="1"/>
</dbReference>
<dbReference type="Pfam" id="PF09358">
    <property type="entry name" value="E1_UFD"/>
    <property type="match status" value="1"/>
</dbReference>
<dbReference type="InterPro" id="IPR035985">
    <property type="entry name" value="Ubiquitin-activating_enz"/>
</dbReference>
<dbReference type="AlphaFoldDB" id="A0AAE0C0U5"/>
<evidence type="ECO:0000256" key="10">
    <source>
        <dbReference type="PROSITE-ProRule" id="PRU10132"/>
    </source>
</evidence>
<dbReference type="EMBL" id="LGRX02029927">
    <property type="protein sequence ID" value="KAK3246332.1"/>
    <property type="molecule type" value="Genomic_DNA"/>
</dbReference>
<keyword evidence="6 11" id="KW-0436">Ligase</keyword>
<dbReference type="GO" id="GO:0005737">
    <property type="term" value="C:cytoplasm"/>
    <property type="evidence" value="ECO:0007669"/>
    <property type="project" value="TreeGrafter"/>
</dbReference>
<dbReference type="Gene3D" id="2.40.30.180">
    <property type="entry name" value="Ubiquitin-activating enzyme E1, FCCH domain"/>
    <property type="match status" value="1"/>
</dbReference>
<dbReference type="Pfam" id="PF10585">
    <property type="entry name" value="UBA_E1_SCCH"/>
    <property type="match status" value="1"/>
</dbReference>
<name>A0AAE0C0U5_9CHLO</name>
<comment type="function">
    <text evidence="2">Activates ubiquitin by first adenylating its C-terminal glycine residue with ATP, and thereafter linking this residue to the side chain of a cysteine residue in E1, yielding a ubiquitin-E1 thioester and free AMP.</text>
</comment>
<dbReference type="InterPro" id="IPR042302">
    <property type="entry name" value="E1_FCCH_sf"/>
</dbReference>
<dbReference type="InterPro" id="IPR042063">
    <property type="entry name" value="Ubi_acti_E1_SCCH"/>
</dbReference>
<evidence type="ECO:0000259" key="12">
    <source>
        <dbReference type="SMART" id="SM00985"/>
    </source>
</evidence>
<dbReference type="InterPro" id="IPR038252">
    <property type="entry name" value="UBA_E1_C_sf"/>
</dbReference>
<dbReference type="FunFam" id="2.40.30.180:FF:000002">
    <property type="entry name" value="Ubiquitin-activating enzyme E1 2"/>
    <property type="match status" value="1"/>
</dbReference>
<keyword evidence="8 11" id="KW-0833">Ubl conjugation pathway</keyword>
<dbReference type="FunFam" id="1.10.10.2660:FF:000002">
    <property type="entry name" value="Ubiquitin-activating enzyme E1 2"/>
    <property type="match status" value="1"/>
</dbReference>
<dbReference type="Gene3D" id="1.10.10.2660">
    <property type="entry name" value="Ubiquitin-activating enzyme E1, SCCH domain"/>
    <property type="match status" value="1"/>
</dbReference>
<dbReference type="FunFam" id="3.10.290.60:FF:000001">
    <property type="entry name" value="Ubiquitin-activating enzyme E1 2"/>
    <property type="match status" value="1"/>
</dbReference>
<dbReference type="SUPFAM" id="SSF69572">
    <property type="entry name" value="Activating enzymes of the ubiquitin-like proteins"/>
    <property type="match status" value="2"/>
</dbReference>
<proteinExistence type="inferred from homology"/>
<dbReference type="InterPro" id="IPR033127">
    <property type="entry name" value="UBQ-activ_enz_E1_Cys_AS"/>
</dbReference>
<dbReference type="FunFam" id="3.50.50.80:FF:000001">
    <property type="entry name" value="ubiquitin-like modifier-activating enzyme 1"/>
    <property type="match status" value="1"/>
</dbReference>
<dbReference type="InterPro" id="IPR045886">
    <property type="entry name" value="ThiF/MoeB/HesA"/>
</dbReference>
<dbReference type="FunFam" id="3.40.50.720:FF:000015">
    <property type="entry name" value="Ubiquitin-activating enzyme E1 1"/>
    <property type="match status" value="1"/>
</dbReference>
<protein>
    <recommendedName>
        <fullName evidence="5">E1 ubiquitin-activating enzyme</fullName>
        <ecNumber evidence="5">6.2.1.45</ecNumber>
    </recommendedName>
</protein>
<evidence type="ECO:0000256" key="2">
    <source>
        <dbReference type="ARBA" id="ARBA00002457"/>
    </source>
</evidence>
<organism evidence="13 14">
    <name type="scientific">Cymbomonas tetramitiformis</name>
    <dbReference type="NCBI Taxonomy" id="36881"/>
    <lineage>
        <taxon>Eukaryota</taxon>
        <taxon>Viridiplantae</taxon>
        <taxon>Chlorophyta</taxon>
        <taxon>Pyramimonadophyceae</taxon>
        <taxon>Pyramimonadales</taxon>
        <taxon>Pyramimonadaceae</taxon>
        <taxon>Cymbomonas</taxon>
    </lineage>
</organism>
<dbReference type="PROSITE" id="PS00865">
    <property type="entry name" value="UBIQUITIN_ACTIVAT_2"/>
    <property type="match status" value="1"/>
</dbReference>
<comment type="catalytic activity">
    <reaction evidence="1">
        <text>ATP + ubiquitin + [E1 ubiquitin-activating enzyme]-L-cysteine = AMP + diphosphate + S-ubiquitinyl-[E1 ubiquitin-activating enzyme]-L-cysteine.</text>
        <dbReference type="EC" id="6.2.1.45"/>
    </reaction>
</comment>
<dbReference type="InterPro" id="IPR018965">
    <property type="entry name" value="Ub-activating_enz_E1_C"/>
</dbReference>
<accession>A0AAE0C0U5</accession>
<dbReference type="GO" id="GO:0005524">
    <property type="term" value="F:ATP binding"/>
    <property type="evidence" value="ECO:0007669"/>
    <property type="project" value="UniProtKB-KW"/>
</dbReference>
<dbReference type="EC" id="6.2.1.45" evidence="5"/>
<keyword evidence="7 11" id="KW-0547">Nucleotide-binding</keyword>
<keyword evidence="14" id="KW-1185">Reference proteome</keyword>
<dbReference type="Proteomes" id="UP001190700">
    <property type="component" value="Unassembled WGS sequence"/>
</dbReference>
<dbReference type="InterPro" id="IPR019572">
    <property type="entry name" value="UBA_E1_SCCH"/>
</dbReference>
<dbReference type="PRINTS" id="PR01849">
    <property type="entry name" value="UBIQUITINACT"/>
</dbReference>
<dbReference type="InterPro" id="IPR018075">
    <property type="entry name" value="UBQ-activ_enz_E1"/>
</dbReference>
<dbReference type="PANTHER" id="PTHR10953:SF4">
    <property type="entry name" value="UBIQUITIN-ACTIVATING ENZYME E1 C-TERMINAL DOMAIN-CONTAINING PROTEIN"/>
    <property type="match status" value="1"/>
</dbReference>
<dbReference type="FunFam" id="3.40.50.12550:FF:000001">
    <property type="entry name" value="Ubiquitin-activating enzyme E1 1"/>
    <property type="match status" value="1"/>
</dbReference>
<dbReference type="Gene3D" id="3.50.50.80">
    <property type="entry name" value="Ubiquitin-activating enzyme E1, inactive adenylation domain, subdomain 1"/>
    <property type="match status" value="1"/>
</dbReference>
<feature type="active site" description="Glycyl thioester intermediate" evidence="10">
    <location>
        <position position="589"/>
    </location>
</feature>
<keyword evidence="9 11" id="KW-0067">ATP-binding</keyword>
<dbReference type="InterPro" id="IPR018074">
    <property type="entry name" value="UBQ-activ_enz_E1_CS"/>
</dbReference>
<evidence type="ECO:0000313" key="13">
    <source>
        <dbReference type="EMBL" id="KAK3246332.1"/>
    </source>
</evidence>
<evidence type="ECO:0000256" key="11">
    <source>
        <dbReference type="RuleBase" id="RU000519"/>
    </source>
</evidence>
<feature type="domain" description="Ubiquitin-activating enzyme E1 C-terminal" evidence="12">
    <location>
        <begin position="882"/>
        <end position="1004"/>
    </location>
</feature>
<dbReference type="Gene3D" id="3.10.290.60">
    <property type="entry name" value="Ubiquitin-activating enzyme E1, UFD domain"/>
    <property type="match status" value="1"/>
</dbReference>
<evidence type="ECO:0000313" key="14">
    <source>
        <dbReference type="Proteomes" id="UP001190700"/>
    </source>
</evidence>